<name>A0AAE7RWU4_9CAUD</name>
<dbReference type="KEGG" id="vg:75691649"/>
<dbReference type="GeneID" id="75691649"/>
<keyword evidence="1" id="KW-0418">Kinase</keyword>
<dbReference type="Pfam" id="PF21448">
    <property type="entry name" value="DNMK"/>
    <property type="match status" value="1"/>
</dbReference>
<dbReference type="RefSeq" id="YP_010359889.1">
    <property type="nucleotide sequence ID" value="NC_062778.1"/>
</dbReference>
<dbReference type="GO" id="GO:0016301">
    <property type="term" value="F:kinase activity"/>
    <property type="evidence" value="ECO:0007669"/>
    <property type="project" value="UniProtKB-KW"/>
</dbReference>
<dbReference type="EMBL" id="MZ130488">
    <property type="protein sequence ID" value="QWM90317.1"/>
    <property type="molecule type" value="Genomic_DNA"/>
</dbReference>
<gene>
    <name evidence="1" type="primary">gp_25577</name>
</gene>
<evidence type="ECO:0000313" key="2">
    <source>
        <dbReference type="Proteomes" id="UP000827442"/>
    </source>
</evidence>
<accession>A0AAE7RWU4</accession>
<organism evidence="1 2">
    <name type="scientific">uncultured phage cr17_1</name>
    <dbReference type="NCBI Taxonomy" id="2986404"/>
    <lineage>
        <taxon>Viruses</taxon>
        <taxon>Duplodnaviria</taxon>
        <taxon>Heunggongvirae</taxon>
        <taxon>Uroviricota</taxon>
        <taxon>Caudoviricetes</taxon>
        <taxon>Crassvirales</taxon>
        <taxon>Intestiviridae</taxon>
        <taxon>Crudevirinae</taxon>
        <taxon>Endlipuvirus</taxon>
        <taxon>Endlipuvirus intestinihominis</taxon>
    </lineage>
</organism>
<dbReference type="InterPro" id="IPR048444">
    <property type="entry name" value="DNMK"/>
</dbReference>
<reference evidence="1 2" key="1">
    <citation type="submission" date="2021-04" db="EMBL/GenBank/DDBJ databases">
        <authorList>
            <person name="Shkoporov A.N."/>
            <person name="Stockdale S.R."/>
            <person name="Guerin E."/>
            <person name="Ross R.P."/>
            <person name="Hill C."/>
        </authorList>
    </citation>
    <scope>NUCLEOTIDE SEQUENCE [LARGE SCALE GENOMIC DNA]</scope>
    <source>
        <strain evidence="2">cr17_1</strain>
    </source>
</reference>
<keyword evidence="2" id="KW-1185">Reference proteome</keyword>
<keyword evidence="1" id="KW-0808">Transferase</keyword>
<proteinExistence type="predicted"/>
<sequence>MDIKSRLIIGLSGQKGSGKDLTASIIDYIIKKNIRGANYKDWVLHDVINKEKELKTIVHFADPLKEFISKLFNINIKYFYDRNYKDNKYIKLAAYTSGKCTITNAFINEEEAKNKKYLIVTYDELIKLPLSYWMLNNNMCIKIRTLLQYIGTDIGKQLIDNSLWTKLIANTISTKATKYRLCIIPDVRFRDETEMIKKLGGIIIKINRNTENNDNDKHISECIDNIKEDYIIDNNGTKFNLFYNIFNIINTVYREKREIIESRNNN</sequence>
<evidence type="ECO:0000313" key="1">
    <source>
        <dbReference type="EMBL" id="QWM90317.1"/>
    </source>
</evidence>
<protein>
    <submittedName>
        <fullName evidence="1">Deoxynucleoside monophosphate kinase, phosphomevalonate kinase</fullName>
    </submittedName>
</protein>
<dbReference type="SUPFAM" id="SSF52540">
    <property type="entry name" value="P-loop containing nucleoside triphosphate hydrolases"/>
    <property type="match status" value="1"/>
</dbReference>
<dbReference type="Gene3D" id="3.40.50.300">
    <property type="entry name" value="P-loop containing nucleotide triphosphate hydrolases"/>
    <property type="match status" value="2"/>
</dbReference>
<dbReference type="InterPro" id="IPR027417">
    <property type="entry name" value="P-loop_NTPase"/>
</dbReference>
<dbReference type="Proteomes" id="UP000827442">
    <property type="component" value="Segment"/>
</dbReference>